<feature type="domain" description="TonB-dependent receptor plug" evidence="12">
    <location>
        <begin position="88"/>
        <end position="197"/>
    </location>
</feature>
<feature type="domain" description="TonB-dependent receptor-like beta-barrel" evidence="11">
    <location>
        <begin position="348"/>
        <end position="767"/>
    </location>
</feature>
<keyword evidence="6 8" id="KW-0472">Membrane</keyword>
<protein>
    <submittedName>
        <fullName evidence="13">Iron complex outermembrane receptor protein</fullName>
    </submittedName>
</protein>
<evidence type="ECO:0000256" key="7">
    <source>
        <dbReference type="ARBA" id="ARBA00023237"/>
    </source>
</evidence>
<gene>
    <name evidence="13" type="ORF">FHR23_003226</name>
</gene>
<dbReference type="SUPFAM" id="SSF56935">
    <property type="entry name" value="Porins"/>
    <property type="match status" value="1"/>
</dbReference>
<dbReference type="InterPro" id="IPR036942">
    <property type="entry name" value="Beta-barrel_TonB_sf"/>
</dbReference>
<evidence type="ECO:0000256" key="9">
    <source>
        <dbReference type="RuleBase" id="RU003357"/>
    </source>
</evidence>
<organism evidence="13 14">
    <name type="scientific">Stakelama sediminis</name>
    <dbReference type="NCBI Taxonomy" id="463200"/>
    <lineage>
        <taxon>Bacteria</taxon>
        <taxon>Pseudomonadati</taxon>
        <taxon>Pseudomonadota</taxon>
        <taxon>Alphaproteobacteria</taxon>
        <taxon>Sphingomonadales</taxon>
        <taxon>Sphingomonadaceae</taxon>
        <taxon>Stakelama</taxon>
    </lineage>
</organism>
<evidence type="ECO:0000259" key="12">
    <source>
        <dbReference type="Pfam" id="PF07715"/>
    </source>
</evidence>
<dbReference type="GO" id="GO:0009279">
    <property type="term" value="C:cell outer membrane"/>
    <property type="evidence" value="ECO:0007669"/>
    <property type="project" value="UniProtKB-SubCell"/>
</dbReference>
<keyword evidence="2 8" id="KW-0813">Transport</keyword>
<evidence type="ECO:0000256" key="4">
    <source>
        <dbReference type="ARBA" id="ARBA00022692"/>
    </source>
</evidence>
<proteinExistence type="inferred from homology"/>
<dbReference type="InterPro" id="IPR039426">
    <property type="entry name" value="TonB-dep_rcpt-like"/>
</dbReference>
<evidence type="ECO:0000256" key="6">
    <source>
        <dbReference type="ARBA" id="ARBA00023136"/>
    </source>
</evidence>
<dbReference type="Pfam" id="PF00593">
    <property type="entry name" value="TonB_dep_Rec_b-barrel"/>
    <property type="match status" value="1"/>
</dbReference>
<evidence type="ECO:0000256" key="1">
    <source>
        <dbReference type="ARBA" id="ARBA00004571"/>
    </source>
</evidence>
<dbReference type="InterPro" id="IPR037066">
    <property type="entry name" value="Plug_dom_sf"/>
</dbReference>
<dbReference type="PANTHER" id="PTHR30069">
    <property type="entry name" value="TONB-DEPENDENT OUTER MEMBRANE RECEPTOR"/>
    <property type="match status" value="1"/>
</dbReference>
<comment type="subcellular location">
    <subcellularLocation>
        <location evidence="1 8">Cell outer membrane</location>
        <topology evidence="1 8">Multi-pass membrane protein</topology>
    </subcellularLocation>
</comment>
<evidence type="ECO:0000259" key="11">
    <source>
        <dbReference type="Pfam" id="PF00593"/>
    </source>
</evidence>
<keyword evidence="7 8" id="KW-0998">Cell outer membrane</keyword>
<dbReference type="GO" id="GO:0044718">
    <property type="term" value="P:siderophore transmembrane transport"/>
    <property type="evidence" value="ECO:0007669"/>
    <property type="project" value="TreeGrafter"/>
</dbReference>
<comment type="similarity">
    <text evidence="8 9">Belongs to the TonB-dependent receptor family.</text>
</comment>
<feature type="signal peptide" evidence="10">
    <location>
        <begin position="1"/>
        <end position="25"/>
    </location>
</feature>
<evidence type="ECO:0000256" key="8">
    <source>
        <dbReference type="PROSITE-ProRule" id="PRU01360"/>
    </source>
</evidence>
<accession>A0A840Z300</accession>
<dbReference type="Gene3D" id="2.40.170.20">
    <property type="entry name" value="TonB-dependent receptor, beta-barrel domain"/>
    <property type="match status" value="1"/>
</dbReference>
<dbReference type="AlphaFoldDB" id="A0A840Z300"/>
<dbReference type="RefSeq" id="WP_184005941.1">
    <property type="nucleotide sequence ID" value="NZ_BAABIF010000028.1"/>
</dbReference>
<evidence type="ECO:0000313" key="14">
    <source>
        <dbReference type="Proteomes" id="UP000554342"/>
    </source>
</evidence>
<keyword evidence="3 8" id="KW-1134">Transmembrane beta strand</keyword>
<comment type="caution">
    <text evidence="13">The sequence shown here is derived from an EMBL/GenBank/DDBJ whole genome shotgun (WGS) entry which is preliminary data.</text>
</comment>
<dbReference type="PANTHER" id="PTHR30069:SF37">
    <property type="entry name" value="FERRIC VIBRIOBACTIN RECEPTOR VIUA"/>
    <property type="match status" value="1"/>
</dbReference>
<dbReference type="InterPro" id="IPR012910">
    <property type="entry name" value="Plug_dom"/>
</dbReference>
<name>A0A840Z300_9SPHN</name>
<dbReference type="Pfam" id="PF07715">
    <property type="entry name" value="Plug"/>
    <property type="match status" value="1"/>
</dbReference>
<evidence type="ECO:0000256" key="3">
    <source>
        <dbReference type="ARBA" id="ARBA00022452"/>
    </source>
</evidence>
<keyword evidence="5 9" id="KW-0798">TonB box</keyword>
<evidence type="ECO:0000256" key="10">
    <source>
        <dbReference type="SAM" id="SignalP"/>
    </source>
</evidence>
<sequence length="816" mass="88646">MTLLKPVLLSCVAGSALVMAGTAHAATDTASTPVVTTAAPGAVAASDATQTSTASQSGQANDRQSLTSSDIIVTGSLLAESVPTASLTTTQPQSAINHSYIDRVLTPVADFTKIAAITPGVTLTGTGNGTGLQESKLSIRGFKDGQFGMTYDSIPFNDTNDPTHHSLSFFPSNTVGTVVVDRGPGNASQLGQATFGGDVNLYSREVSDKAGGQIEAAGGSFNTWLARAELQTGQIDSLGGAKFLVTGNYTRSDGAMSWEGTLLRNIMAKGVVPIGTANTLTVLATYTQIRYYQQDNDGVWCGSPPDASSPTGYAPITKLTGRNCNPNSLVGMYGMDYGLSGPDVPTPSDPLAQNYYKFNRTDKKTDFEYIRLQSDLGGGFSMDNRLYMYGYTNHTNSGLDGFGTVGTPNTVYLSPADAVAKNAVPGIPGYHKLNKYRTWGYIGQVDYTFSKGRWRVGGWYEKSNSDRYTHDIDWVTGQPNYDQKINSSSPADIADRKYDQGSDWNQFQLFSEFEYKPIESLSITPGVKYVHFTRSIDAPVNQKSRTPLYLEHTWTKTLPFLTANYMAAKNWSFYFQYAQGFYVPDLSSFYVNDPNLGTALGTLKPMTTTNYQFGTVYHGERFSVDADIYKIDVNNLIVSCDGSTCPKNEQYNAGTIHFKGIEGQLNVLATTGLTLFVNGSINDAIDPSTGTQMKNAPRGTAGLGALYSHRGLNISWTAKYTGISYATDYNGDPSRRLYGISPYWISDFAINKDIGRHVRVGLNIDNLFNERTISKIKADTSGAPTDANGFQSGYGQYDLLYFTPPRQIMVDLRYEF</sequence>
<evidence type="ECO:0000256" key="2">
    <source>
        <dbReference type="ARBA" id="ARBA00022448"/>
    </source>
</evidence>
<keyword evidence="10" id="KW-0732">Signal</keyword>
<dbReference type="GO" id="GO:0015344">
    <property type="term" value="F:siderophore uptake transmembrane transporter activity"/>
    <property type="evidence" value="ECO:0007669"/>
    <property type="project" value="TreeGrafter"/>
</dbReference>
<dbReference type="PROSITE" id="PS52016">
    <property type="entry name" value="TONB_DEPENDENT_REC_3"/>
    <property type="match status" value="1"/>
</dbReference>
<dbReference type="Gene3D" id="2.170.130.10">
    <property type="entry name" value="TonB-dependent receptor, plug domain"/>
    <property type="match status" value="1"/>
</dbReference>
<dbReference type="EMBL" id="JACIJI010000011">
    <property type="protein sequence ID" value="MBB5720263.1"/>
    <property type="molecule type" value="Genomic_DNA"/>
</dbReference>
<evidence type="ECO:0000313" key="13">
    <source>
        <dbReference type="EMBL" id="MBB5720263.1"/>
    </source>
</evidence>
<reference evidence="13 14" key="1">
    <citation type="submission" date="2020-08" db="EMBL/GenBank/DDBJ databases">
        <title>Genomic Encyclopedia of Type Strains, Phase IV (KMG-IV): sequencing the most valuable type-strain genomes for metagenomic binning, comparative biology and taxonomic classification.</title>
        <authorList>
            <person name="Goeker M."/>
        </authorList>
    </citation>
    <scope>NUCLEOTIDE SEQUENCE [LARGE SCALE GENOMIC DNA]</scope>
    <source>
        <strain evidence="13 14">DSM 27203</strain>
    </source>
</reference>
<keyword evidence="14" id="KW-1185">Reference proteome</keyword>
<keyword evidence="4 8" id="KW-0812">Transmembrane</keyword>
<evidence type="ECO:0000256" key="5">
    <source>
        <dbReference type="ARBA" id="ARBA00023077"/>
    </source>
</evidence>
<feature type="chain" id="PRO_5032971199" evidence="10">
    <location>
        <begin position="26"/>
        <end position="816"/>
    </location>
</feature>
<keyword evidence="13" id="KW-0675">Receptor</keyword>
<dbReference type="InterPro" id="IPR000531">
    <property type="entry name" value="Beta-barrel_TonB"/>
</dbReference>
<dbReference type="Proteomes" id="UP000554342">
    <property type="component" value="Unassembled WGS sequence"/>
</dbReference>